<organism evidence="5">
    <name type="scientific">Cladocopium goreaui</name>
    <dbReference type="NCBI Taxonomy" id="2562237"/>
    <lineage>
        <taxon>Eukaryota</taxon>
        <taxon>Sar</taxon>
        <taxon>Alveolata</taxon>
        <taxon>Dinophyceae</taxon>
        <taxon>Suessiales</taxon>
        <taxon>Symbiodiniaceae</taxon>
        <taxon>Cladocopium</taxon>
    </lineage>
</organism>
<comment type="caution">
    <text evidence="5">The sequence shown here is derived from an EMBL/GenBank/DDBJ whole genome shotgun (WGS) entry which is preliminary data.</text>
</comment>
<evidence type="ECO:0000256" key="4">
    <source>
        <dbReference type="SAM" id="MobiDB-lite"/>
    </source>
</evidence>
<dbReference type="EMBL" id="CAMXCT020006722">
    <property type="protein sequence ID" value="CAL1172304.1"/>
    <property type="molecule type" value="Genomic_DNA"/>
</dbReference>
<gene>
    <name evidence="5" type="ORF">C1SCF055_LOCUS43459</name>
</gene>
<evidence type="ECO:0000256" key="3">
    <source>
        <dbReference type="PROSITE-ProRule" id="PRU00023"/>
    </source>
</evidence>
<dbReference type="PROSITE" id="PS50088">
    <property type="entry name" value="ANK_REPEAT"/>
    <property type="match status" value="3"/>
</dbReference>
<dbReference type="SUPFAM" id="SSF48403">
    <property type="entry name" value="Ankyrin repeat"/>
    <property type="match status" value="1"/>
</dbReference>
<dbReference type="Pfam" id="PF00023">
    <property type="entry name" value="Ank"/>
    <property type="match status" value="1"/>
</dbReference>
<feature type="compositionally biased region" description="Low complexity" evidence="4">
    <location>
        <begin position="130"/>
        <end position="140"/>
    </location>
</feature>
<dbReference type="EMBL" id="CAMXCT010006722">
    <property type="protein sequence ID" value="CAI4018929.1"/>
    <property type="molecule type" value="Genomic_DNA"/>
</dbReference>
<dbReference type="PANTHER" id="PTHR24198">
    <property type="entry name" value="ANKYRIN REPEAT AND PROTEIN KINASE DOMAIN-CONTAINING PROTEIN"/>
    <property type="match status" value="1"/>
</dbReference>
<feature type="repeat" description="ANK" evidence="3">
    <location>
        <begin position="542"/>
        <end position="574"/>
    </location>
</feature>
<dbReference type="Pfam" id="PF12796">
    <property type="entry name" value="Ank_2"/>
    <property type="match status" value="1"/>
</dbReference>
<accession>A0A9P1GQ13</accession>
<dbReference type="InterPro" id="IPR002110">
    <property type="entry name" value="Ankyrin_rpt"/>
</dbReference>
<keyword evidence="8" id="KW-1185">Reference proteome</keyword>
<keyword evidence="2 3" id="KW-0040">ANK repeat</keyword>
<name>A0A9P1GQ13_9DINO</name>
<evidence type="ECO:0000313" key="8">
    <source>
        <dbReference type="Proteomes" id="UP001152797"/>
    </source>
</evidence>
<reference evidence="5" key="1">
    <citation type="submission" date="2022-10" db="EMBL/GenBank/DDBJ databases">
        <authorList>
            <person name="Chen Y."/>
            <person name="Dougan E. K."/>
            <person name="Chan C."/>
            <person name="Rhodes N."/>
            <person name="Thang M."/>
        </authorList>
    </citation>
    <scope>NUCLEOTIDE SEQUENCE</scope>
</reference>
<evidence type="ECO:0000256" key="1">
    <source>
        <dbReference type="ARBA" id="ARBA00022737"/>
    </source>
</evidence>
<feature type="repeat" description="ANK" evidence="3">
    <location>
        <begin position="509"/>
        <end position="541"/>
    </location>
</feature>
<keyword evidence="1" id="KW-0677">Repeat</keyword>
<feature type="repeat" description="ANK" evidence="3">
    <location>
        <begin position="609"/>
        <end position="641"/>
    </location>
</feature>
<dbReference type="PANTHER" id="PTHR24198:SF165">
    <property type="entry name" value="ANKYRIN REPEAT-CONTAINING PROTEIN-RELATED"/>
    <property type="match status" value="1"/>
</dbReference>
<sequence>MMAAPEKMEMKVSTKKDLGFFLRAARVFLQGAEAKEGKPARAPVDELQVSGLGEAIKVAVTLCGRLEAEGLAVIDAVGRPETAGGAVLRVAGGGWLVAKFEMPVVGCIWSWRSAFSERSSMPPRGKAKAKAAAGSGVDAARTLREKPEPAKPKVEKFYREVEGIPWSVKLGVPLSCEARGCEIHDCAERAVTLEQLTELAAYVQEVGQASLLTDRDGSTVTSDAVNLYVINDLLVKPLTFPFKCSWVELVAPAPQLPRWFVSHWWGTPFPQTCSLLQFHTQQRNLADSPYWICTFANNQHDLSGLSGQLRDTPFVKAILSPRCEGTVALLDSNVTTFDRIWCVLENFVSTVWAREEEAHFYDIACWLPENSALHGGKPVPAKPTLRMDSGEGVHESVADEATGGAFPLRVAVKGVTVDISRAKASREDDKRKILHLIAGTPEEDWSQPPPSECDAFTSMNSGVRRMFAAGALYKAALHSDISVPGIRISKDLTKLLAEFPEAKDEGISDGAGPVYAAAMKNNVEALKLLLEARVQVDKAKRDGATAVFIATQFGSTDALKLLLAADANPNLARQEDGVAPAYMAVQNARMKELAMLLEARADLNQLTTKGAAPLHLAVQMEKADAVKLLLQYKADPNLETEQGNRPLSLVKSSNSESRNLPGKNVGNRCCSYKKGPTS</sequence>
<dbReference type="EMBL" id="CAMXCT030006722">
    <property type="protein sequence ID" value="CAL4806241.1"/>
    <property type="molecule type" value="Genomic_DNA"/>
</dbReference>
<proteinExistence type="predicted"/>
<dbReference type="OrthoDB" id="439411at2759"/>
<dbReference type="Proteomes" id="UP001152797">
    <property type="component" value="Unassembled WGS sequence"/>
</dbReference>
<evidence type="ECO:0000313" key="5">
    <source>
        <dbReference type="EMBL" id="CAI4018929.1"/>
    </source>
</evidence>
<dbReference type="AlphaFoldDB" id="A0A9P1GQ13"/>
<dbReference type="SMART" id="SM00248">
    <property type="entry name" value="ANK"/>
    <property type="match status" value="4"/>
</dbReference>
<feature type="compositionally biased region" description="Polar residues" evidence="4">
    <location>
        <begin position="640"/>
        <end position="658"/>
    </location>
</feature>
<evidence type="ECO:0000313" key="6">
    <source>
        <dbReference type="EMBL" id="CAL1172304.1"/>
    </source>
</evidence>
<feature type="region of interest" description="Disordered" evidence="4">
    <location>
        <begin position="119"/>
        <end position="148"/>
    </location>
</feature>
<reference evidence="6" key="2">
    <citation type="submission" date="2024-04" db="EMBL/GenBank/DDBJ databases">
        <authorList>
            <person name="Chen Y."/>
            <person name="Shah S."/>
            <person name="Dougan E. K."/>
            <person name="Thang M."/>
            <person name="Chan C."/>
        </authorList>
    </citation>
    <scope>NUCLEOTIDE SEQUENCE [LARGE SCALE GENOMIC DNA]</scope>
</reference>
<feature type="region of interest" description="Disordered" evidence="4">
    <location>
        <begin position="640"/>
        <end position="678"/>
    </location>
</feature>
<dbReference type="PROSITE" id="PS50297">
    <property type="entry name" value="ANK_REP_REGION"/>
    <property type="match status" value="1"/>
</dbReference>
<dbReference type="InterPro" id="IPR036770">
    <property type="entry name" value="Ankyrin_rpt-contain_sf"/>
</dbReference>
<protein>
    <submittedName>
        <fullName evidence="7">Cortactin-binding protein 2 (CortBP2)</fullName>
    </submittedName>
</protein>
<evidence type="ECO:0000313" key="7">
    <source>
        <dbReference type="EMBL" id="CAL4806241.1"/>
    </source>
</evidence>
<evidence type="ECO:0000256" key="2">
    <source>
        <dbReference type="ARBA" id="ARBA00023043"/>
    </source>
</evidence>
<dbReference type="Gene3D" id="1.25.40.20">
    <property type="entry name" value="Ankyrin repeat-containing domain"/>
    <property type="match status" value="1"/>
</dbReference>